<dbReference type="InterPro" id="IPR046009">
    <property type="entry name" value="DUF5965"/>
</dbReference>
<protein>
    <submittedName>
        <fullName evidence="2">Uncharacterized protein</fullName>
    </submittedName>
</protein>
<accession>A0A1X0WSB6</accession>
<sequence length="76" mass="9059">MSVIERLAEKVARQEEKVSRETEKLENYRDQLQTVMYSTFIKRQQSSHLSFHEALEQAFGKEAHSTQMIEMRIQNE</sequence>
<dbReference type="EMBL" id="LNVG01000015">
    <property type="protein sequence ID" value="ORJ29661.1"/>
    <property type="molecule type" value="Genomic_DNA"/>
</dbReference>
<reference evidence="2 3" key="1">
    <citation type="journal article" date="2016" name="PLoS ONE">
        <title>Comparative Genomics Analysis of Streptococcus tigurinus Strains Identifies Genetic Elements Specifically and Uniquely Present in Highly Virulent Strains.</title>
        <authorList>
            <person name="Diene S.M."/>
            <person name="Francois P."/>
            <person name="Zbinden A."/>
            <person name="Entenza J.M."/>
            <person name="Resch G."/>
        </authorList>
    </citation>
    <scope>NUCLEOTIDE SEQUENCE [LARGE SCALE GENOMIC DNA]</scope>
    <source>
        <strain evidence="2 3">AZ_14</strain>
    </source>
</reference>
<feature type="coiled-coil region" evidence="1">
    <location>
        <begin position="4"/>
        <end position="31"/>
    </location>
</feature>
<dbReference type="AlphaFoldDB" id="A0A1X0WSB6"/>
<proteinExistence type="predicted"/>
<evidence type="ECO:0000256" key="1">
    <source>
        <dbReference type="SAM" id="Coils"/>
    </source>
</evidence>
<dbReference type="Pfam" id="PF19390">
    <property type="entry name" value="DUF5965"/>
    <property type="match status" value="1"/>
</dbReference>
<name>A0A1X0WSB6_STROR</name>
<evidence type="ECO:0000313" key="3">
    <source>
        <dbReference type="Proteomes" id="UP000192789"/>
    </source>
</evidence>
<comment type="caution">
    <text evidence="2">The sequence shown here is derived from an EMBL/GenBank/DDBJ whole genome shotgun (WGS) entry which is preliminary data.</text>
</comment>
<gene>
    <name evidence="2" type="ORF">ATE35_09600</name>
</gene>
<organism evidence="2 3">
    <name type="scientific">Streptococcus oralis subsp. tigurinus</name>
    <dbReference type="NCBI Taxonomy" id="1077464"/>
    <lineage>
        <taxon>Bacteria</taxon>
        <taxon>Bacillati</taxon>
        <taxon>Bacillota</taxon>
        <taxon>Bacilli</taxon>
        <taxon>Lactobacillales</taxon>
        <taxon>Streptococcaceae</taxon>
        <taxon>Streptococcus</taxon>
    </lineage>
</organism>
<dbReference type="Proteomes" id="UP000192789">
    <property type="component" value="Unassembled WGS sequence"/>
</dbReference>
<evidence type="ECO:0000313" key="2">
    <source>
        <dbReference type="EMBL" id="ORJ29661.1"/>
    </source>
</evidence>
<keyword evidence="1" id="KW-0175">Coiled coil</keyword>